<accession>A0A1G1ZGU7</accession>
<name>A0A1G1ZGU7_9BACT</name>
<evidence type="ECO:0000313" key="1">
    <source>
        <dbReference type="EMBL" id="OGY63803.1"/>
    </source>
</evidence>
<protein>
    <submittedName>
        <fullName evidence="1">Uncharacterized protein</fullName>
    </submittedName>
</protein>
<comment type="caution">
    <text evidence="1">The sequence shown here is derived from an EMBL/GenBank/DDBJ whole genome shotgun (WGS) entry which is preliminary data.</text>
</comment>
<dbReference type="STRING" id="1798405.A3E64_00655"/>
<gene>
    <name evidence="1" type="ORF">A3E64_00655</name>
</gene>
<proteinExistence type="predicted"/>
<sequence>MLKHIVKIVAIIFTGWLVASVVFGWTDPSGDAPTGAGGFIASGANIGVGTASPSQKLDVIGYLRGTSLCIGADCRSSWPAAGAGDITAVLAGTGLLGGASVGDATLSADTTYLQRNVTAACPAGRAMRGVNADGTPICVVILCTYEGSLGSVSYSTDAVCRPPGDSGCNYNYVMCSDGNWTATTSVGWSGAFCSNLPRYCGT</sequence>
<evidence type="ECO:0000313" key="2">
    <source>
        <dbReference type="Proteomes" id="UP000177174"/>
    </source>
</evidence>
<organism evidence="1 2">
    <name type="scientific">Candidatus Harrisonbacteria bacterium RIFCSPHIGHO2_12_FULL_48_16</name>
    <dbReference type="NCBI Taxonomy" id="1798405"/>
    <lineage>
        <taxon>Bacteria</taxon>
        <taxon>Candidatus Harrisoniibacteriota</taxon>
    </lineage>
</organism>
<dbReference type="Proteomes" id="UP000177174">
    <property type="component" value="Unassembled WGS sequence"/>
</dbReference>
<dbReference type="AlphaFoldDB" id="A0A1G1ZGU7"/>
<reference evidence="1 2" key="1">
    <citation type="journal article" date="2016" name="Nat. Commun.">
        <title>Thousands of microbial genomes shed light on interconnected biogeochemical processes in an aquifer system.</title>
        <authorList>
            <person name="Anantharaman K."/>
            <person name="Brown C.T."/>
            <person name="Hug L.A."/>
            <person name="Sharon I."/>
            <person name="Castelle C.J."/>
            <person name="Probst A.J."/>
            <person name="Thomas B.C."/>
            <person name="Singh A."/>
            <person name="Wilkins M.J."/>
            <person name="Karaoz U."/>
            <person name="Brodie E.L."/>
            <person name="Williams K.H."/>
            <person name="Hubbard S.S."/>
            <person name="Banfield J.F."/>
        </authorList>
    </citation>
    <scope>NUCLEOTIDE SEQUENCE [LARGE SCALE GENOMIC DNA]</scope>
</reference>
<dbReference type="EMBL" id="MHJH01000032">
    <property type="protein sequence ID" value="OGY63803.1"/>
    <property type="molecule type" value="Genomic_DNA"/>
</dbReference>